<dbReference type="EMBL" id="CP065425">
    <property type="protein sequence ID" value="QQZ09973.1"/>
    <property type="molecule type" value="Genomic_DNA"/>
</dbReference>
<evidence type="ECO:0000313" key="3">
    <source>
        <dbReference type="Proteomes" id="UP000595691"/>
    </source>
</evidence>
<reference evidence="2 3" key="1">
    <citation type="submission" date="2020-11" db="EMBL/GenBank/DDBJ databases">
        <title>Taxonomic evaluation of the Bacillus sporothermodurans group of bacteria based on whole genome sequences.</title>
        <authorList>
            <person name="Fiedler G."/>
            <person name="Herbstmann A.-D."/>
            <person name="Doll E."/>
            <person name="Wenning M."/>
            <person name="Brinks E."/>
            <person name="Kabisch J."/>
            <person name="Breitenwieser F."/>
            <person name="Lappann M."/>
            <person name="Boehnlein C."/>
            <person name="Franz C."/>
        </authorList>
    </citation>
    <scope>NUCLEOTIDE SEQUENCE [LARGE SCALE GENOMIC DNA]</scope>
    <source>
        <strain evidence="2 3">JCM 19841</strain>
    </source>
</reference>
<dbReference type="Proteomes" id="UP000595691">
    <property type="component" value="Chromosome"/>
</dbReference>
<organism evidence="2 3">
    <name type="scientific">Heyndrickxia vini</name>
    <dbReference type="NCBI Taxonomy" id="1476025"/>
    <lineage>
        <taxon>Bacteria</taxon>
        <taxon>Bacillati</taxon>
        <taxon>Bacillota</taxon>
        <taxon>Bacilli</taxon>
        <taxon>Bacillales</taxon>
        <taxon>Bacillaceae</taxon>
        <taxon>Heyndrickxia</taxon>
    </lineage>
</organism>
<accession>A0ABX7E3T4</accession>
<keyword evidence="3" id="KW-1185">Reference proteome</keyword>
<feature type="transmembrane region" description="Helical" evidence="1">
    <location>
        <begin position="76"/>
        <end position="96"/>
    </location>
</feature>
<proteinExistence type="predicted"/>
<keyword evidence="1" id="KW-0812">Transmembrane</keyword>
<evidence type="ECO:0000256" key="1">
    <source>
        <dbReference type="SAM" id="Phobius"/>
    </source>
</evidence>
<dbReference type="RefSeq" id="WP_202778923.1">
    <property type="nucleotide sequence ID" value="NZ_CP065425.1"/>
</dbReference>
<protein>
    <submittedName>
        <fullName evidence="2">Uncharacterized protein</fullName>
    </submittedName>
</protein>
<sequence length="97" mass="11244">MVRKVFQWLFTRRKQDLIELITLFIGLLVISLITPLLKLGASHWYWMISLLILLLIIIRIVESIVGYVVRGKNRRVSGGYFVLAIVVFALINTFILN</sequence>
<name>A0ABX7E3T4_9BACI</name>
<gene>
    <name evidence="2" type="ORF">I5776_03095</name>
</gene>
<keyword evidence="1" id="KW-0472">Membrane</keyword>
<feature type="transmembrane region" description="Helical" evidence="1">
    <location>
        <begin position="20"/>
        <end position="37"/>
    </location>
</feature>
<feature type="transmembrane region" description="Helical" evidence="1">
    <location>
        <begin position="43"/>
        <end position="69"/>
    </location>
</feature>
<keyword evidence="1" id="KW-1133">Transmembrane helix</keyword>
<evidence type="ECO:0000313" key="2">
    <source>
        <dbReference type="EMBL" id="QQZ09973.1"/>
    </source>
</evidence>